<evidence type="ECO:0000313" key="3">
    <source>
        <dbReference type="Proteomes" id="UP000064912"/>
    </source>
</evidence>
<feature type="transmembrane region" description="Helical" evidence="1">
    <location>
        <begin position="70"/>
        <end position="95"/>
    </location>
</feature>
<evidence type="ECO:0000256" key="1">
    <source>
        <dbReference type="SAM" id="Phobius"/>
    </source>
</evidence>
<dbReference type="AlphaFoldDB" id="A0A0D6B2Z9"/>
<gene>
    <name evidence="2" type="ORF">NHU_02392</name>
</gene>
<name>A0A0D6B2Z9_RHOSU</name>
<evidence type="ECO:0000313" key="2">
    <source>
        <dbReference type="EMBL" id="BAQ69543.1"/>
    </source>
</evidence>
<dbReference type="eggNOG" id="ENOG5032FFG">
    <property type="taxonomic scope" value="Bacteria"/>
</dbReference>
<keyword evidence="1" id="KW-0812">Transmembrane</keyword>
<feature type="transmembrane region" description="Helical" evidence="1">
    <location>
        <begin position="107"/>
        <end position="129"/>
    </location>
</feature>
<keyword evidence="1" id="KW-1133">Transmembrane helix</keyword>
<accession>A0A0D6B2Z9</accession>
<dbReference type="Proteomes" id="UP000064912">
    <property type="component" value="Chromosome"/>
</dbReference>
<reference evidence="2 3" key="1">
    <citation type="submission" date="2015-02" db="EMBL/GenBank/DDBJ databases">
        <title>Genome sequene of Rhodovulum sulfidophilum DSM 2351.</title>
        <authorList>
            <person name="Nagao N."/>
        </authorList>
    </citation>
    <scope>NUCLEOTIDE SEQUENCE [LARGE SCALE GENOMIC DNA]</scope>
    <source>
        <strain evidence="2 3">DSM 2351</strain>
    </source>
</reference>
<protein>
    <recommendedName>
        <fullName evidence="4">YIP1 family protein</fullName>
    </recommendedName>
</protein>
<dbReference type="EMBL" id="AP014800">
    <property type="protein sequence ID" value="BAQ69543.1"/>
    <property type="molecule type" value="Genomic_DNA"/>
</dbReference>
<organism evidence="2 3">
    <name type="scientific">Rhodovulum sulfidophilum</name>
    <name type="common">Rhodobacter sulfidophilus</name>
    <dbReference type="NCBI Taxonomy" id="35806"/>
    <lineage>
        <taxon>Bacteria</taxon>
        <taxon>Pseudomonadati</taxon>
        <taxon>Pseudomonadota</taxon>
        <taxon>Alphaproteobacteria</taxon>
        <taxon>Rhodobacterales</taxon>
        <taxon>Paracoccaceae</taxon>
        <taxon>Rhodovulum</taxon>
    </lineage>
</organism>
<dbReference type="KEGG" id="rsu:NHU_02392"/>
<feature type="transmembrane region" description="Helical" evidence="1">
    <location>
        <begin position="135"/>
        <end position="155"/>
    </location>
</feature>
<keyword evidence="1" id="KW-0472">Membrane</keyword>
<evidence type="ECO:0008006" key="4">
    <source>
        <dbReference type="Google" id="ProtNLM"/>
    </source>
</evidence>
<proteinExistence type="predicted"/>
<feature type="transmembrane region" description="Helical" evidence="1">
    <location>
        <begin position="31"/>
        <end position="50"/>
    </location>
</feature>
<sequence>MAVTTEMVATWRGPRAALRRQLRMGQREDRALVYLMLACLIIFVGQWPRLAREAYMSPEIPLEALLGAALFGWMALAPLFFYGLAALSHLIARAVGGKGSWFSARLALFWTLLCVSPLWLLHGLVAGFIGGGAALMLVSTVLAVAFLAIWLLSLVEAEA</sequence>
<dbReference type="PATRIC" id="fig|35806.4.peg.2467"/>